<dbReference type="GO" id="GO:0019205">
    <property type="term" value="F:nucleobase-containing compound kinase activity"/>
    <property type="evidence" value="ECO:0007669"/>
    <property type="project" value="InterPro"/>
</dbReference>
<comment type="caution">
    <text evidence="4">The sequence shown here is derived from an EMBL/GenBank/DDBJ whole genome shotgun (WGS) entry which is preliminary data.</text>
</comment>
<dbReference type="CDD" id="cd22979">
    <property type="entry name" value="DD_AK8"/>
    <property type="match status" value="1"/>
</dbReference>
<organism evidence="4 5">
    <name type="scientific">Acropora cervicornis</name>
    <name type="common">Staghorn coral</name>
    <dbReference type="NCBI Taxonomy" id="6130"/>
    <lineage>
        <taxon>Eukaryota</taxon>
        <taxon>Metazoa</taxon>
        <taxon>Cnidaria</taxon>
        <taxon>Anthozoa</taxon>
        <taxon>Hexacorallia</taxon>
        <taxon>Scleractinia</taxon>
        <taxon>Astrocoeniina</taxon>
        <taxon>Acroporidae</taxon>
        <taxon>Acropora</taxon>
    </lineage>
</organism>
<dbReference type="GO" id="GO:0006139">
    <property type="term" value="P:nucleobase-containing compound metabolic process"/>
    <property type="evidence" value="ECO:0007669"/>
    <property type="project" value="InterPro"/>
</dbReference>
<sequence>MDATKKPLLIPPEFSNYAEKHGIFQIYEWLLTKLVIEQPADPLSHMIELLDQERHVPQIIIHGPPAAGKRTMAQEYMSAKQSVPTHVWISLIKERLQKIDCIGKAQALQAEGIIPKHFVLLEAPDTVLIERVMGKRVDPETGDVYHATFDPPTDTSVVQRLVSDPKSSEKIMIERLMEYHRHVDGILACYEKIYKSVNVDQPKADVFSQVLAYLKTNLRENAPHTPRVILLGPTGCGKSVQGELLSSKYGIINVSCSELIKQSLADDSKLGEAVRPYVERKMMIPDDLVLQLLNNRLAQLDASAKDVESAVSERMSQYQAFIEEIEEYYEDSGQHINADQDIHTVFECIESIIVNPIPQKK</sequence>
<evidence type="ECO:0000256" key="1">
    <source>
        <dbReference type="ARBA" id="ARBA00022679"/>
    </source>
</evidence>
<dbReference type="Gene3D" id="3.40.50.300">
    <property type="entry name" value="P-loop containing nucleotide triphosphate hydrolases"/>
    <property type="match status" value="3"/>
</dbReference>
<gene>
    <name evidence="4" type="ORF">P5673_010286</name>
</gene>
<dbReference type="GO" id="GO:0005524">
    <property type="term" value="F:ATP binding"/>
    <property type="evidence" value="ECO:0007669"/>
    <property type="project" value="InterPro"/>
</dbReference>
<protein>
    <submittedName>
        <fullName evidence="4">Adenylate kinase 8</fullName>
    </submittedName>
</protein>
<keyword evidence="2" id="KW-0547">Nucleotide-binding</keyword>
<reference evidence="4" key="1">
    <citation type="journal article" date="2023" name="G3 (Bethesda)">
        <title>Whole genome assembly and annotation of the endangered Caribbean coral Acropora cervicornis.</title>
        <authorList>
            <person name="Selwyn J.D."/>
            <person name="Vollmer S.V."/>
        </authorList>
    </citation>
    <scope>NUCLEOTIDE SEQUENCE</scope>
    <source>
        <strain evidence="4">K2</strain>
    </source>
</reference>
<dbReference type="InterPro" id="IPR000850">
    <property type="entry name" value="Adenylat/UMP-CMP_kin"/>
</dbReference>
<dbReference type="Pfam" id="PF00406">
    <property type="entry name" value="ADK"/>
    <property type="match status" value="1"/>
</dbReference>
<proteinExistence type="predicted"/>
<keyword evidence="5" id="KW-1185">Reference proteome</keyword>
<keyword evidence="3 4" id="KW-0418">Kinase</keyword>
<dbReference type="EMBL" id="JARQWQ010000018">
    <property type="protein sequence ID" value="KAK2565973.1"/>
    <property type="molecule type" value="Genomic_DNA"/>
</dbReference>
<reference evidence="4" key="2">
    <citation type="journal article" date="2023" name="Science">
        <title>Genomic signatures of disease resistance in endangered staghorn corals.</title>
        <authorList>
            <person name="Vollmer S.V."/>
            <person name="Selwyn J.D."/>
            <person name="Despard B.A."/>
            <person name="Roesel C.L."/>
        </authorList>
    </citation>
    <scope>NUCLEOTIDE SEQUENCE</scope>
    <source>
        <strain evidence="4">K2</strain>
    </source>
</reference>
<dbReference type="SUPFAM" id="SSF52540">
    <property type="entry name" value="P-loop containing nucleoside triphosphate hydrolases"/>
    <property type="match status" value="2"/>
</dbReference>
<name>A0AAD9QRB2_ACRCE</name>
<keyword evidence="1" id="KW-0808">Transferase</keyword>
<dbReference type="AlphaFoldDB" id="A0AAD9QRB2"/>
<evidence type="ECO:0000256" key="3">
    <source>
        <dbReference type="ARBA" id="ARBA00022777"/>
    </source>
</evidence>
<dbReference type="PANTHER" id="PTHR23359">
    <property type="entry name" value="NUCLEOTIDE KINASE"/>
    <property type="match status" value="1"/>
</dbReference>
<evidence type="ECO:0000313" key="5">
    <source>
        <dbReference type="Proteomes" id="UP001249851"/>
    </source>
</evidence>
<evidence type="ECO:0000256" key="2">
    <source>
        <dbReference type="ARBA" id="ARBA00022741"/>
    </source>
</evidence>
<dbReference type="Proteomes" id="UP001249851">
    <property type="component" value="Unassembled WGS sequence"/>
</dbReference>
<evidence type="ECO:0000313" key="4">
    <source>
        <dbReference type="EMBL" id="KAK2565973.1"/>
    </source>
</evidence>
<accession>A0AAD9QRB2</accession>
<dbReference type="InterPro" id="IPR027417">
    <property type="entry name" value="P-loop_NTPase"/>
</dbReference>